<feature type="region of interest" description="Disordered" evidence="1">
    <location>
        <begin position="232"/>
        <end position="256"/>
    </location>
</feature>
<evidence type="ECO:0000259" key="2">
    <source>
        <dbReference type="PROSITE" id="PS50177"/>
    </source>
</evidence>
<feature type="compositionally biased region" description="Basic and acidic residues" evidence="1">
    <location>
        <begin position="120"/>
        <end position="130"/>
    </location>
</feature>
<evidence type="ECO:0000313" key="5">
    <source>
        <dbReference type="Proteomes" id="UP001224775"/>
    </source>
</evidence>
<feature type="domain" description="NTF2" evidence="2">
    <location>
        <begin position="286"/>
        <end position="421"/>
    </location>
</feature>
<gene>
    <name evidence="4" type="ORF">QTG54_012701</name>
    <name evidence="3" type="ORF">SMAR0320_LOCUS10561</name>
</gene>
<feature type="compositionally biased region" description="Low complexity" evidence="1">
    <location>
        <begin position="244"/>
        <end position="256"/>
    </location>
</feature>
<dbReference type="Gene3D" id="3.10.450.50">
    <property type="match status" value="1"/>
</dbReference>
<dbReference type="AlphaFoldDB" id="A0A7S2LBW7"/>
<dbReference type="PROSITE" id="PS50177">
    <property type="entry name" value="NTF2_DOMAIN"/>
    <property type="match status" value="1"/>
</dbReference>
<dbReference type="InterPro" id="IPR018222">
    <property type="entry name" value="Nuclear_transport_factor_2_euk"/>
</dbReference>
<feature type="region of interest" description="Disordered" evidence="1">
    <location>
        <begin position="1"/>
        <end position="20"/>
    </location>
</feature>
<dbReference type="Proteomes" id="UP001224775">
    <property type="component" value="Unassembled WGS sequence"/>
</dbReference>
<accession>A0A7S2LBW7</accession>
<dbReference type="Pfam" id="PF02136">
    <property type="entry name" value="NTF2"/>
    <property type="match status" value="1"/>
</dbReference>
<feature type="region of interest" description="Disordered" evidence="1">
    <location>
        <begin position="428"/>
        <end position="450"/>
    </location>
</feature>
<feature type="compositionally biased region" description="Basic and acidic residues" evidence="1">
    <location>
        <begin position="140"/>
        <end position="149"/>
    </location>
</feature>
<dbReference type="InterPro" id="IPR002075">
    <property type="entry name" value="NTF2_dom"/>
</dbReference>
<keyword evidence="5" id="KW-1185">Reference proteome</keyword>
<feature type="compositionally biased region" description="Basic and acidic residues" evidence="1">
    <location>
        <begin position="96"/>
        <end position="113"/>
    </location>
</feature>
<sequence>MEDRHSVSNPRPFPGGGSDGVKVIPTWEVDIIRDGSVIVDTFVLNNEVLPPRKNKKGKVLWCLPKDLNKTPSFGVHENSRILDIFKDRKKKRKKQLKESGGKASESPKKRESLADSGEEGGGKLDRRDSKGNGNAKSKKSGKENGKSDENNVSVTAKEKDVRAGKHPQLQAARMRLGGIGQRQNKKQHQSDILDGDPISPSSMQMEASGSLITLETEAPDTVDLSRLSLDDAAPTKQQSPNETSRPAAKAPSSAAPSPDALFIVIPRNELPNPLPGERELSLAVPAARHFVNTYYQHFSAAQINDLGRYYTAKGQKSVSIGGAHSVVTGRNDIATQILSLAGTVFSVRGVVSQDTVDGQGAHILVTGSAVTGSGGVSANFAHSVSLTRVKPELQVESTCPALTAAFEAGIPFQIHNDALALLSGEAAPMNQPQFTSPAPAHHPPPPPGLF</sequence>
<name>A0A7S2LBW7_9STRA</name>
<organism evidence="3">
    <name type="scientific">Skeletonema marinoi</name>
    <dbReference type="NCBI Taxonomy" id="267567"/>
    <lineage>
        <taxon>Eukaryota</taxon>
        <taxon>Sar</taxon>
        <taxon>Stramenopiles</taxon>
        <taxon>Ochrophyta</taxon>
        <taxon>Bacillariophyta</taxon>
        <taxon>Coscinodiscophyceae</taxon>
        <taxon>Thalassiosirophycidae</taxon>
        <taxon>Thalassiosirales</taxon>
        <taxon>Skeletonemataceae</taxon>
        <taxon>Skeletonema</taxon>
        <taxon>Skeletonema marinoi-dohrnii complex</taxon>
    </lineage>
</organism>
<reference evidence="4" key="2">
    <citation type="submission" date="2023-06" db="EMBL/GenBank/DDBJ databases">
        <title>Survivors Of The Sea: Transcriptome response of Skeletonema marinoi to long-term dormancy.</title>
        <authorList>
            <person name="Pinder M.I.M."/>
            <person name="Kourtchenko O."/>
            <person name="Robertson E.K."/>
            <person name="Larsson T."/>
            <person name="Maumus F."/>
            <person name="Osuna-Cruz C.M."/>
            <person name="Vancaester E."/>
            <person name="Stenow R."/>
            <person name="Vandepoele K."/>
            <person name="Ploug H."/>
            <person name="Bruchert V."/>
            <person name="Godhe A."/>
            <person name="Topel M."/>
        </authorList>
    </citation>
    <scope>NUCLEOTIDE SEQUENCE</scope>
    <source>
        <strain evidence="4">R05AC</strain>
    </source>
</reference>
<dbReference type="EMBL" id="JATAAI010000028">
    <property type="protein sequence ID" value="KAK1736679.1"/>
    <property type="molecule type" value="Genomic_DNA"/>
</dbReference>
<evidence type="ECO:0000256" key="1">
    <source>
        <dbReference type="SAM" id="MobiDB-lite"/>
    </source>
</evidence>
<protein>
    <recommendedName>
        <fullName evidence="2">NTF2 domain-containing protein</fullName>
    </recommendedName>
</protein>
<dbReference type="InterPro" id="IPR032710">
    <property type="entry name" value="NTF2-like_dom_sf"/>
</dbReference>
<feature type="compositionally biased region" description="Pro residues" evidence="1">
    <location>
        <begin position="440"/>
        <end position="450"/>
    </location>
</feature>
<feature type="region of interest" description="Disordered" evidence="1">
    <location>
        <begin position="86"/>
        <end position="206"/>
    </location>
</feature>
<proteinExistence type="predicted"/>
<evidence type="ECO:0000313" key="4">
    <source>
        <dbReference type="EMBL" id="KAK1736679.1"/>
    </source>
</evidence>
<evidence type="ECO:0000313" key="3">
    <source>
        <dbReference type="EMBL" id="CAD9601681.1"/>
    </source>
</evidence>
<dbReference type="EMBL" id="HBGZ01014785">
    <property type="protein sequence ID" value="CAD9601681.1"/>
    <property type="molecule type" value="Transcribed_RNA"/>
</dbReference>
<dbReference type="SUPFAM" id="SSF54427">
    <property type="entry name" value="NTF2-like"/>
    <property type="match status" value="1"/>
</dbReference>
<reference evidence="3" key="1">
    <citation type="submission" date="2021-01" db="EMBL/GenBank/DDBJ databases">
        <authorList>
            <person name="Corre E."/>
            <person name="Pelletier E."/>
            <person name="Niang G."/>
            <person name="Scheremetjew M."/>
            <person name="Finn R."/>
            <person name="Kale V."/>
            <person name="Holt S."/>
            <person name="Cochrane G."/>
            <person name="Meng A."/>
            <person name="Brown T."/>
            <person name="Cohen L."/>
        </authorList>
    </citation>
    <scope>NUCLEOTIDE SEQUENCE</scope>
    <source>
        <strain evidence="3">SM1012Den-03</strain>
    </source>
</reference>